<name>A0AAV3P3C8_LITER</name>
<dbReference type="AlphaFoldDB" id="A0AAV3P3C8"/>
<sequence>MSNEKKVRKVLRSLPKRFESKVMVIEEAHDLTEMRLDDLIGNLTTYEMKFDSTEMVKKKGVALNASCKEGDEEDLKETVSLLVKNFNKTMKRFNKKPYSVGDSSGGRDRRFDSWKKNNKTIGGSNSTGQ</sequence>
<keyword evidence="3" id="KW-1185">Reference proteome</keyword>
<organism evidence="2 3">
    <name type="scientific">Lithospermum erythrorhizon</name>
    <name type="common">Purple gromwell</name>
    <name type="synonym">Lithospermum officinale var. erythrorhizon</name>
    <dbReference type="NCBI Taxonomy" id="34254"/>
    <lineage>
        <taxon>Eukaryota</taxon>
        <taxon>Viridiplantae</taxon>
        <taxon>Streptophyta</taxon>
        <taxon>Embryophyta</taxon>
        <taxon>Tracheophyta</taxon>
        <taxon>Spermatophyta</taxon>
        <taxon>Magnoliopsida</taxon>
        <taxon>eudicotyledons</taxon>
        <taxon>Gunneridae</taxon>
        <taxon>Pentapetalae</taxon>
        <taxon>asterids</taxon>
        <taxon>lamiids</taxon>
        <taxon>Boraginales</taxon>
        <taxon>Boraginaceae</taxon>
        <taxon>Boraginoideae</taxon>
        <taxon>Lithospermeae</taxon>
        <taxon>Lithospermum</taxon>
    </lineage>
</organism>
<feature type="compositionally biased region" description="Polar residues" evidence="1">
    <location>
        <begin position="119"/>
        <end position="129"/>
    </location>
</feature>
<evidence type="ECO:0000256" key="1">
    <source>
        <dbReference type="SAM" id="MobiDB-lite"/>
    </source>
</evidence>
<feature type="compositionally biased region" description="Basic and acidic residues" evidence="1">
    <location>
        <begin position="105"/>
        <end position="115"/>
    </location>
</feature>
<evidence type="ECO:0000313" key="2">
    <source>
        <dbReference type="EMBL" id="GAA0145723.1"/>
    </source>
</evidence>
<reference evidence="2 3" key="1">
    <citation type="submission" date="2024-01" db="EMBL/GenBank/DDBJ databases">
        <title>The complete chloroplast genome sequence of Lithospermum erythrorhizon: insights into the phylogenetic relationship among Boraginaceae species and the maternal lineages of purple gromwells.</title>
        <authorList>
            <person name="Okada T."/>
            <person name="Watanabe K."/>
        </authorList>
    </citation>
    <scope>NUCLEOTIDE SEQUENCE [LARGE SCALE GENOMIC DNA]</scope>
</reference>
<dbReference type="EMBL" id="BAABME010016383">
    <property type="protein sequence ID" value="GAA0145723.1"/>
    <property type="molecule type" value="Genomic_DNA"/>
</dbReference>
<feature type="region of interest" description="Disordered" evidence="1">
    <location>
        <begin position="94"/>
        <end position="129"/>
    </location>
</feature>
<protein>
    <recommendedName>
        <fullName evidence="4">Gag-pol polyprotein</fullName>
    </recommendedName>
</protein>
<gene>
    <name evidence="2" type="ORF">LIER_36176</name>
</gene>
<dbReference type="Proteomes" id="UP001454036">
    <property type="component" value="Unassembled WGS sequence"/>
</dbReference>
<accession>A0AAV3P3C8</accession>
<evidence type="ECO:0008006" key="4">
    <source>
        <dbReference type="Google" id="ProtNLM"/>
    </source>
</evidence>
<proteinExistence type="predicted"/>
<comment type="caution">
    <text evidence="2">The sequence shown here is derived from an EMBL/GenBank/DDBJ whole genome shotgun (WGS) entry which is preliminary data.</text>
</comment>
<evidence type="ECO:0000313" key="3">
    <source>
        <dbReference type="Proteomes" id="UP001454036"/>
    </source>
</evidence>